<dbReference type="NCBIfam" id="TIGR00231">
    <property type="entry name" value="small_GTP"/>
    <property type="match status" value="1"/>
</dbReference>
<dbReference type="OrthoDB" id="26525at2759"/>
<sequence>KLVVLGSQGVGKTSLAYRYASGQFNPSAVPSTIGAAFLTKKLVVDNVNCRLQLWDTSGQEKWRAIAPMYYRGSHAALLVYDITSRSSFDDLKYWIDELKKNMGDDLIIHVVGAKLDLARSRQIDPHEAREQVLQ</sequence>
<keyword evidence="3" id="KW-1185">Reference proteome</keyword>
<dbReference type="GO" id="GO:0005525">
    <property type="term" value="F:GTP binding"/>
    <property type="evidence" value="ECO:0007669"/>
    <property type="project" value="InterPro"/>
</dbReference>
<gene>
    <name evidence="2" type="ORF">BCV69DRAFT_232923</name>
</gene>
<dbReference type="GeneID" id="37011586"/>
<dbReference type="Gene3D" id="3.40.50.300">
    <property type="entry name" value="P-loop containing nucleotide triphosphate hydrolases"/>
    <property type="match status" value="1"/>
</dbReference>
<dbReference type="Pfam" id="PF00071">
    <property type="entry name" value="Ras"/>
    <property type="match status" value="1"/>
</dbReference>
<accession>A0A316U9R0</accession>
<evidence type="ECO:0000313" key="2">
    <source>
        <dbReference type="EMBL" id="PWN21578.1"/>
    </source>
</evidence>
<dbReference type="AlphaFoldDB" id="A0A316U9R0"/>
<keyword evidence="1" id="KW-0547">Nucleotide-binding</keyword>
<dbReference type="STRING" id="1684307.A0A316U9R0"/>
<dbReference type="InterPro" id="IPR005225">
    <property type="entry name" value="Small_GTP-bd"/>
</dbReference>
<dbReference type="SUPFAM" id="SSF52540">
    <property type="entry name" value="P-loop containing nucleoside triphosphate hydrolases"/>
    <property type="match status" value="1"/>
</dbReference>
<organism evidence="2 3">
    <name type="scientific">Pseudomicrostroma glucosiphilum</name>
    <dbReference type="NCBI Taxonomy" id="1684307"/>
    <lineage>
        <taxon>Eukaryota</taxon>
        <taxon>Fungi</taxon>
        <taxon>Dikarya</taxon>
        <taxon>Basidiomycota</taxon>
        <taxon>Ustilaginomycotina</taxon>
        <taxon>Exobasidiomycetes</taxon>
        <taxon>Microstromatales</taxon>
        <taxon>Microstromatales incertae sedis</taxon>
        <taxon>Pseudomicrostroma</taxon>
    </lineage>
</organism>
<dbReference type="EMBL" id="KZ819325">
    <property type="protein sequence ID" value="PWN21578.1"/>
    <property type="molecule type" value="Genomic_DNA"/>
</dbReference>
<proteinExistence type="predicted"/>
<dbReference type="PRINTS" id="PR00449">
    <property type="entry name" value="RASTRNSFRMNG"/>
</dbReference>
<dbReference type="PROSITE" id="PS51419">
    <property type="entry name" value="RAB"/>
    <property type="match status" value="1"/>
</dbReference>
<evidence type="ECO:0008006" key="4">
    <source>
        <dbReference type="Google" id="ProtNLM"/>
    </source>
</evidence>
<dbReference type="PROSITE" id="PS51421">
    <property type="entry name" value="RAS"/>
    <property type="match status" value="1"/>
</dbReference>
<feature type="non-terminal residue" evidence="2">
    <location>
        <position position="1"/>
    </location>
</feature>
<feature type="non-terminal residue" evidence="2">
    <location>
        <position position="134"/>
    </location>
</feature>
<dbReference type="FunFam" id="3.40.50.300:FF:000808">
    <property type="entry name" value="Small GTP-binding protein, putative"/>
    <property type="match status" value="1"/>
</dbReference>
<dbReference type="CDD" id="cd00154">
    <property type="entry name" value="Rab"/>
    <property type="match status" value="1"/>
</dbReference>
<dbReference type="SMART" id="SM00174">
    <property type="entry name" value="RHO"/>
    <property type="match status" value="1"/>
</dbReference>
<protein>
    <recommendedName>
        <fullName evidence="4">Ras-domain-containing protein</fullName>
    </recommendedName>
</protein>
<reference evidence="2 3" key="1">
    <citation type="journal article" date="2018" name="Mol. Biol. Evol.">
        <title>Broad Genomic Sampling Reveals a Smut Pathogenic Ancestry of the Fungal Clade Ustilaginomycotina.</title>
        <authorList>
            <person name="Kijpornyongpan T."/>
            <person name="Mondo S.J."/>
            <person name="Barry K."/>
            <person name="Sandor L."/>
            <person name="Lee J."/>
            <person name="Lipzen A."/>
            <person name="Pangilinan J."/>
            <person name="LaButti K."/>
            <person name="Hainaut M."/>
            <person name="Henrissat B."/>
            <person name="Grigoriev I.V."/>
            <person name="Spatafora J.W."/>
            <person name="Aime M.C."/>
        </authorList>
    </citation>
    <scope>NUCLEOTIDE SEQUENCE [LARGE SCALE GENOMIC DNA]</scope>
    <source>
        <strain evidence="2 3">MCA 4718</strain>
    </source>
</reference>
<name>A0A316U9R0_9BASI</name>
<dbReference type="GO" id="GO:0003924">
    <property type="term" value="F:GTPase activity"/>
    <property type="evidence" value="ECO:0007669"/>
    <property type="project" value="InterPro"/>
</dbReference>
<dbReference type="InterPro" id="IPR001806">
    <property type="entry name" value="Small_GTPase"/>
</dbReference>
<dbReference type="PANTHER" id="PTHR47978">
    <property type="match status" value="1"/>
</dbReference>
<dbReference type="Proteomes" id="UP000245942">
    <property type="component" value="Unassembled WGS sequence"/>
</dbReference>
<dbReference type="SMART" id="SM00175">
    <property type="entry name" value="RAB"/>
    <property type="match status" value="1"/>
</dbReference>
<evidence type="ECO:0000313" key="3">
    <source>
        <dbReference type="Proteomes" id="UP000245942"/>
    </source>
</evidence>
<dbReference type="RefSeq" id="XP_025348738.1">
    <property type="nucleotide sequence ID" value="XM_025489852.1"/>
</dbReference>
<dbReference type="SMART" id="SM00173">
    <property type="entry name" value="RAS"/>
    <property type="match status" value="1"/>
</dbReference>
<dbReference type="InterPro" id="IPR027417">
    <property type="entry name" value="P-loop_NTPase"/>
</dbReference>
<evidence type="ECO:0000256" key="1">
    <source>
        <dbReference type="ARBA" id="ARBA00022741"/>
    </source>
</evidence>